<evidence type="ECO:0000313" key="6">
    <source>
        <dbReference type="Proteomes" id="UP000236151"/>
    </source>
</evidence>
<keyword evidence="3" id="KW-0732">Signal</keyword>
<dbReference type="OrthoDB" id="9802202at2"/>
<evidence type="ECO:0000256" key="1">
    <source>
        <dbReference type="ARBA" id="ARBA00004418"/>
    </source>
</evidence>
<dbReference type="EMBL" id="NIOJ01000040">
    <property type="protein sequence ID" value="PNT97142.1"/>
    <property type="molecule type" value="Genomic_DNA"/>
</dbReference>
<accession>A0A2K2FED4</accession>
<evidence type="ECO:0000259" key="4">
    <source>
        <dbReference type="Pfam" id="PF09084"/>
    </source>
</evidence>
<reference evidence="5 6" key="1">
    <citation type="submission" date="2017-06" db="EMBL/GenBank/DDBJ databases">
        <title>Investigating the central metabolism of Clostridium thermosuccinogenes.</title>
        <authorList>
            <person name="Koendjbiharie J.G."/>
            <person name="van Kranenburg R."/>
        </authorList>
    </citation>
    <scope>NUCLEOTIDE SEQUENCE [LARGE SCALE GENOMIC DNA]</scope>
    <source>
        <strain evidence="5 6">DSM 5806</strain>
    </source>
</reference>
<proteinExistence type="inferred from homology"/>
<comment type="similarity">
    <text evidence="2">Belongs to the bacterial solute-binding protein SsuA/TauA family.</text>
</comment>
<dbReference type="PROSITE" id="PS51257">
    <property type="entry name" value="PROKAR_LIPOPROTEIN"/>
    <property type="match status" value="1"/>
</dbReference>
<comment type="caution">
    <text evidence="5">The sequence shown here is derived from an EMBL/GenBank/DDBJ whole genome shotgun (WGS) entry which is preliminary data.</text>
</comment>
<dbReference type="AlphaFoldDB" id="A0A2K2FED4"/>
<comment type="subcellular location">
    <subcellularLocation>
        <location evidence="1">Periplasm</location>
    </subcellularLocation>
</comment>
<evidence type="ECO:0000313" key="5">
    <source>
        <dbReference type="EMBL" id="PNT97142.1"/>
    </source>
</evidence>
<dbReference type="InterPro" id="IPR015168">
    <property type="entry name" value="SsuA/THI5"/>
</dbReference>
<dbReference type="PANTHER" id="PTHR30024:SF47">
    <property type="entry name" value="TAURINE-BINDING PERIPLASMIC PROTEIN"/>
    <property type="match status" value="1"/>
</dbReference>
<dbReference type="PANTHER" id="PTHR30024">
    <property type="entry name" value="ALIPHATIC SULFONATES-BINDING PROTEIN-RELATED"/>
    <property type="match status" value="1"/>
</dbReference>
<dbReference type="Pfam" id="PF09084">
    <property type="entry name" value="NMT1"/>
    <property type="match status" value="1"/>
</dbReference>
<dbReference type="Gene3D" id="3.40.190.10">
    <property type="entry name" value="Periplasmic binding protein-like II"/>
    <property type="match status" value="2"/>
</dbReference>
<dbReference type="SUPFAM" id="SSF53850">
    <property type="entry name" value="Periplasmic binding protein-like II"/>
    <property type="match status" value="1"/>
</dbReference>
<gene>
    <name evidence="5" type="ORF">CDQ84_13945</name>
</gene>
<dbReference type="GO" id="GO:0042597">
    <property type="term" value="C:periplasmic space"/>
    <property type="evidence" value="ECO:0007669"/>
    <property type="project" value="UniProtKB-SubCell"/>
</dbReference>
<dbReference type="Proteomes" id="UP000236151">
    <property type="component" value="Unassembled WGS sequence"/>
</dbReference>
<evidence type="ECO:0000256" key="3">
    <source>
        <dbReference type="ARBA" id="ARBA00022729"/>
    </source>
</evidence>
<dbReference type="KEGG" id="cthd:CDO33_18870"/>
<feature type="domain" description="SsuA/THI5-like" evidence="4">
    <location>
        <begin position="42"/>
        <end position="251"/>
    </location>
</feature>
<protein>
    <recommendedName>
        <fullName evidence="4">SsuA/THI5-like domain-containing protein</fullName>
    </recommendedName>
</protein>
<evidence type="ECO:0000256" key="2">
    <source>
        <dbReference type="ARBA" id="ARBA00010742"/>
    </source>
</evidence>
<organism evidence="5 6">
    <name type="scientific">Clostridium thermosuccinogenes</name>
    <dbReference type="NCBI Taxonomy" id="84032"/>
    <lineage>
        <taxon>Bacteria</taxon>
        <taxon>Bacillati</taxon>
        <taxon>Bacillota</taxon>
        <taxon>Clostridia</taxon>
        <taxon>Eubacteriales</taxon>
        <taxon>Clostridiaceae</taxon>
        <taxon>Clostridium</taxon>
    </lineage>
</organism>
<dbReference type="RefSeq" id="WP_103082349.1">
    <property type="nucleotide sequence ID" value="NZ_CP021850.1"/>
</dbReference>
<sequence length="332" mass="36738">MKKIIALLLVIAVGFSFVLAGCKEEGPKKVRLSEVTRSVFYAPQYVALSKGFFKEEGLEIELSTGQGADKVMTAVLSNQVDIGFSGPEAAIYVYNEGKEDYPIVFAQLTNRDGSFLVGKDPDPDFDWSHVKGKTIIGGRKGGVPNMTLEYVLKKHGIMPGTDVNVDTSIQFSVMAGAFTGTDAEYVALFEPTASLVEKEGKGYVLTSIGKDSGEISYTAYYAKKSYIDKNKDTIQKFTNAIYKGQLWVKEHTPEEVAEAIQSFFPDTDLDLLKMVTKRYKEIEAWNTDPILKKASFDLLQEVMQTAGELDETVPYEKLSDTSFAEKAIKDIK</sequence>
<name>A0A2K2FED4_9CLOT</name>
<keyword evidence="6" id="KW-1185">Reference proteome</keyword>